<dbReference type="Gene3D" id="3.40.50.10810">
    <property type="entry name" value="Tandem AAA-ATPase domain"/>
    <property type="match status" value="1"/>
</dbReference>
<comment type="similarity">
    <text evidence="2">Belongs to the SNF2/RAD54 helicase family.</text>
</comment>
<proteinExistence type="inferred from homology"/>
<evidence type="ECO:0000256" key="3">
    <source>
        <dbReference type="ARBA" id="ARBA00022741"/>
    </source>
</evidence>
<dbReference type="PANTHER" id="PTHR45797:SF1">
    <property type="entry name" value="HELICASE ARIP4"/>
    <property type="match status" value="1"/>
</dbReference>
<dbReference type="GO" id="GO:0005634">
    <property type="term" value="C:nucleus"/>
    <property type="evidence" value="ECO:0007669"/>
    <property type="project" value="UniProtKB-SubCell"/>
</dbReference>
<dbReference type="EMBL" id="QGNW01001776">
    <property type="protein sequence ID" value="RVW30960.1"/>
    <property type="molecule type" value="Genomic_DNA"/>
</dbReference>
<keyword evidence="4" id="KW-0378">Hydrolase</keyword>
<dbReference type="GO" id="GO:0005524">
    <property type="term" value="F:ATP binding"/>
    <property type="evidence" value="ECO:0007669"/>
    <property type="project" value="UniProtKB-KW"/>
</dbReference>
<reference evidence="8 9" key="1">
    <citation type="journal article" date="2018" name="PLoS Genet.">
        <title>Population sequencing reveals clonal diversity and ancestral inbreeding in the grapevine cultivar Chardonnay.</title>
        <authorList>
            <person name="Roach M.J."/>
            <person name="Johnson D.L."/>
            <person name="Bohlmann J."/>
            <person name="van Vuuren H.J."/>
            <person name="Jones S.J."/>
            <person name="Pretorius I.S."/>
            <person name="Schmidt S.A."/>
            <person name="Borneman A.R."/>
        </authorList>
    </citation>
    <scope>NUCLEOTIDE SEQUENCE [LARGE SCALE GENOMIC DNA]</scope>
    <source>
        <strain evidence="9">cv. Chardonnay</strain>
        <tissue evidence="8">Leaf</tissue>
    </source>
</reference>
<dbReference type="AlphaFoldDB" id="A0A438D630"/>
<evidence type="ECO:0000256" key="1">
    <source>
        <dbReference type="ARBA" id="ARBA00004123"/>
    </source>
</evidence>
<evidence type="ECO:0000313" key="8">
    <source>
        <dbReference type="EMBL" id="RVW30960.1"/>
    </source>
</evidence>
<keyword evidence="4" id="KW-0347">Helicase</keyword>
<name>A0A438D630_VITVI</name>
<accession>A0A438D630</accession>
<comment type="subcellular location">
    <subcellularLocation>
        <location evidence="1">Nucleus</location>
    </subcellularLocation>
</comment>
<organism evidence="8 9">
    <name type="scientific">Vitis vinifera</name>
    <name type="common">Grape</name>
    <dbReference type="NCBI Taxonomy" id="29760"/>
    <lineage>
        <taxon>Eukaryota</taxon>
        <taxon>Viridiplantae</taxon>
        <taxon>Streptophyta</taxon>
        <taxon>Embryophyta</taxon>
        <taxon>Tracheophyta</taxon>
        <taxon>Spermatophyta</taxon>
        <taxon>Magnoliopsida</taxon>
        <taxon>eudicotyledons</taxon>
        <taxon>Gunneridae</taxon>
        <taxon>Pentapetalae</taxon>
        <taxon>rosids</taxon>
        <taxon>Vitales</taxon>
        <taxon>Vitaceae</taxon>
        <taxon>Viteae</taxon>
        <taxon>Vitis</taxon>
    </lineage>
</organism>
<protein>
    <submittedName>
        <fullName evidence="8">Protein chromatin remodeling 20</fullName>
    </submittedName>
</protein>
<dbReference type="GO" id="GO:0004386">
    <property type="term" value="F:helicase activity"/>
    <property type="evidence" value="ECO:0007669"/>
    <property type="project" value="UniProtKB-KW"/>
</dbReference>
<keyword evidence="3" id="KW-0547">Nucleotide-binding</keyword>
<evidence type="ECO:0000313" key="9">
    <source>
        <dbReference type="Proteomes" id="UP000288805"/>
    </source>
</evidence>
<evidence type="ECO:0000256" key="4">
    <source>
        <dbReference type="ARBA" id="ARBA00022806"/>
    </source>
</evidence>
<evidence type="ECO:0000256" key="6">
    <source>
        <dbReference type="ARBA" id="ARBA00023125"/>
    </source>
</evidence>
<dbReference type="PANTHER" id="PTHR45797">
    <property type="entry name" value="RAD54-LIKE"/>
    <property type="match status" value="1"/>
</dbReference>
<keyword evidence="6" id="KW-0238">DNA-binding</keyword>
<keyword evidence="7" id="KW-0539">Nucleus</keyword>
<sequence>MQVIAFLYTAMRSIDLGLRTALIVTPVNVLHNWRQEFIKWRPLELKPLRVFMLEDVSRLIMHVLYNIVVPTIDKGLR</sequence>
<comment type="caution">
    <text evidence="8">The sequence shown here is derived from an EMBL/GenBank/DDBJ whole genome shotgun (WGS) entry which is preliminary data.</text>
</comment>
<evidence type="ECO:0000256" key="7">
    <source>
        <dbReference type="ARBA" id="ARBA00023242"/>
    </source>
</evidence>
<gene>
    <name evidence="8" type="primary">ATRX_3</name>
    <name evidence="8" type="ORF">CK203_098726</name>
</gene>
<dbReference type="GO" id="GO:0003677">
    <property type="term" value="F:DNA binding"/>
    <property type="evidence" value="ECO:0007669"/>
    <property type="project" value="UniProtKB-KW"/>
</dbReference>
<dbReference type="GO" id="GO:0016887">
    <property type="term" value="F:ATP hydrolysis activity"/>
    <property type="evidence" value="ECO:0007669"/>
    <property type="project" value="InterPro"/>
</dbReference>
<dbReference type="InterPro" id="IPR038718">
    <property type="entry name" value="SNF2-like_sf"/>
</dbReference>
<evidence type="ECO:0000256" key="5">
    <source>
        <dbReference type="ARBA" id="ARBA00022840"/>
    </source>
</evidence>
<dbReference type="InterPro" id="IPR044574">
    <property type="entry name" value="ARIP4-like"/>
</dbReference>
<keyword evidence="5" id="KW-0067">ATP-binding</keyword>
<evidence type="ECO:0000256" key="2">
    <source>
        <dbReference type="ARBA" id="ARBA00007025"/>
    </source>
</evidence>
<dbReference type="Proteomes" id="UP000288805">
    <property type="component" value="Unassembled WGS sequence"/>
</dbReference>